<evidence type="ECO:0000256" key="2">
    <source>
        <dbReference type="ARBA" id="ARBA00023295"/>
    </source>
</evidence>
<reference evidence="6 7" key="1">
    <citation type="submission" date="2018-06" db="EMBL/GenBank/DDBJ databases">
        <title>Streptacidiphilus pinicola sp. nov., isolated from pine grove soil.</title>
        <authorList>
            <person name="Roh S.G."/>
            <person name="Park S."/>
            <person name="Kim M.-K."/>
            <person name="Yun B.-R."/>
            <person name="Park J."/>
            <person name="Kim M.J."/>
            <person name="Kim Y.S."/>
            <person name="Kim S.B."/>
        </authorList>
    </citation>
    <scope>NUCLEOTIDE SEQUENCE [LARGE SCALE GENOMIC DNA]</scope>
    <source>
        <strain evidence="6 7">MMS16-CNU450</strain>
    </source>
</reference>
<accession>A0A2X0IRC4</accession>
<feature type="domain" description="Glycoside hydrolase family 5" evidence="5">
    <location>
        <begin position="56"/>
        <end position="280"/>
    </location>
</feature>
<comment type="caution">
    <text evidence="6">The sequence shown here is derived from an EMBL/GenBank/DDBJ whole genome shotgun (WGS) entry which is preliminary data.</text>
</comment>
<dbReference type="Proteomes" id="UP000248889">
    <property type="component" value="Unassembled WGS sequence"/>
</dbReference>
<evidence type="ECO:0000256" key="1">
    <source>
        <dbReference type="ARBA" id="ARBA00022801"/>
    </source>
</evidence>
<dbReference type="PANTHER" id="PTHR34142">
    <property type="entry name" value="ENDO-BETA-1,4-GLUCANASE A"/>
    <property type="match status" value="1"/>
</dbReference>
<dbReference type="GO" id="GO:0004553">
    <property type="term" value="F:hydrolase activity, hydrolyzing O-glycosyl compounds"/>
    <property type="evidence" value="ECO:0007669"/>
    <property type="project" value="InterPro"/>
</dbReference>
<name>A0A2X0IRC4_9ACTN</name>
<dbReference type="OrthoDB" id="273314at2"/>
<dbReference type="EMBL" id="QKYN01000032">
    <property type="protein sequence ID" value="RAG86123.1"/>
    <property type="molecule type" value="Genomic_DNA"/>
</dbReference>
<dbReference type="GO" id="GO:0009251">
    <property type="term" value="P:glucan catabolic process"/>
    <property type="evidence" value="ECO:0007669"/>
    <property type="project" value="TreeGrafter"/>
</dbReference>
<sequence length="348" mass="37304">MRLRVLSAAVALACATLGVATGPAQTAAAHTAEALDAGHFHGVNWAAPGDNYADGPIALSGLSLTDDYATTYAKASAVIKGFRRNLGANTVRLPINPYTTGGTYWSSYRAVIDAATARGFDVVLGYWEGTSAQKDGKIDSLPAFWDMWTTVTDAYRHNSRVFFEPMNEPFGYTAAQWTDLAAQWLATFPSVPRDRVFVSGTGYNDSVLAVCADSRLAGTYLSLHHYGFWKQDTGYAAWVADLKSRIGGCASRTVADEFGAPMTSGLNYDERASDSTDSNSVAFLQADTDTFRALHIGSVYWPGLRTGDTYTMEALTGSGTHPQLVTTNVTGADRLAWAWGKGHAAMEG</sequence>
<evidence type="ECO:0000313" key="7">
    <source>
        <dbReference type="Proteomes" id="UP000248889"/>
    </source>
</evidence>
<evidence type="ECO:0000256" key="3">
    <source>
        <dbReference type="RuleBase" id="RU361153"/>
    </source>
</evidence>
<keyword evidence="7" id="KW-1185">Reference proteome</keyword>
<keyword evidence="1 3" id="KW-0378">Hydrolase</keyword>
<comment type="similarity">
    <text evidence="3">Belongs to the glycosyl hydrolase 5 (cellulase A) family.</text>
</comment>
<feature type="signal peptide" evidence="4">
    <location>
        <begin position="1"/>
        <end position="26"/>
    </location>
</feature>
<dbReference type="InterPro" id="IPR001547">
    <property type="entry name" value="Glyco_hydro_5"/>
</dbReference>
<keyword evidence="2 3" id="KW-0326">Glycosidase</keyword>
<dbReference type="AlphaFoldDB" id="A0A2X0IRC4"/>
<evidence type="ECO:0000256" key="4">
    <source>
        <dbReference type="SAM" id="SignalP"/>
    </source>
</evidence>
<feature type="chain" id="PRO_5038905276" evidence="4">
    <location>
        <begin position="27"/>
        <end position="348"/>
    </location>
</feature>
<dbReference type="Gene3D" id="3.20.20.80">
    <property type="entry name" value="Glycosidases"/>
    <property type="match status" value="1"/>
</dbReference>
<proteinExistence type="inferred from homology"/>
<dbReference type="RefSeq" id="WP_111500160.1">
    <property type="nucleotide sequence ID" value="NZ_QKYN01000032.1"/>
</dbReference>
<gene>
    <name evidence="6" type="ORF">DN069_08040</name>
</gene>
<dbReference type="Pfam" id="PF00150">
    <property type="entry name" value="Cellulase"/>
    <property type="match status" value="1"/>
</dbReference>
<dbReference type="InterPro" id="IPR017853">
    <property type="entry name" value="GH"/>
</dbReference>
<protein>
    <submittedName>
        <fullName evidence="6">Cellulase</fullName>
    </submittedName>
</protein>
<dbReference type="SUPFAM" id="SSF51445">
    <property type="entry name" value="(Trans)glycosidases"/>
    <property type="match status" value="1"/>
</dbReference>
<evidence type="ECO:0000313" key="6">
    <source>
        <dbReference type="EMBL" id="RAG86123.1"/>
    </source>
</evidence>
<dbReference type="PANTHER" id="PTHR34142:SF1">
    <property type="entry name" value="GLYCOSIDE HYDROLASE FAMILY 5 DOMAIN-CONTAINING PROTEIN"/>
    <property type="match status" value="1"/>
</dbReference>
<organism evidence="6 7">
    <name type="scientific">Streptacidiphilus pinicola</name>
    <dbReference type="NCBI Taxonomy" id="2219663"/>
    <lineage>
        <taxon>Bacteria</taxon>
        <taxon>Bacillati</taxon>
        <taxon>Actinomycetota</taxon>
        <taxon>Actinomycetes</taxon>
        <taxon>Kitasatosporales</taxon>
        <taxon>Streptomycetaceae</taxon>
        <taxon>Streptacidiphilus</taxon>
    </lineage>
</organism>
<keyword evidence="4" id="KW-0732">Signal</keyword>
<evidence type="ECO:0000259" key="5">
    <source>
        <dbReference type="Pfam" id="PF00150"/>
    </source>
</evidence>